<dbReference type="Gene3D" id="1.10.510.10">
    <property type="entry name" value="Transferase(Phosphotransferase) domain 1"/>
    <property type="match status" value="1"/>
</dbReference>
<gene>
    <name evidence="10" type="ORF">M9Y10_019010</name>
</gene>
<keyword evidence="6" id="KW-0067">ATP-binding</keyword>
<evidence type="ECO:0000256" key="7">
    <source>
        <dbReference type="ARBA" id="ARBA00047899"/>
    </source>
</evidence>
<dbReference type="PROSITE" id="PS00108">
    <property type="entry name" value="PROTEIN_KINASE_ST"/>
    <property type="match status" value="1"/>
</dbReference>
<dbReference type="InterPro" id="IPR001245">
    <property type="entry name" value="Ser-Thr/Tyr_kinase_cat_dom"/>
</dbReference>
<name>A0ABR2HJH5_9EUKA</name>
<comment type="catalytic activity">
    <reaction evidence="7">
        <text>L-threonyl-[protein] + ATP = O-phospho-L-threonyl-[protein] + ADP + H(+)</text>
        <dbReference type="Rhea" id="RHEA:46608"/>
        <dbReference type="Rhea" id="RHEA-COMP:11060"/>
        <dbReference type="Rhea" id="RHEA-COMP:11605"/>
        <dbReference type="ChEBI" id="CHEBI:15378"/>
        <dbReference type="ChEBI" id="CHEBI:30013"/>
        <dbReference type="ChEBI" id="CHEBI:30616"/>
        <dbReference type="ChEBI" id="CHEBI:61977"/>
        <dbReference type="ChEBI" id="CHEBI:456216"/>
        <dbReference type="EC" id="2.7.11.1"/>
    </reaction>
</comment>
<dbReference type="SUPFAM" id="SSF56112">
    <property type="entry name" value="Protein kinase-like (PK-like)"/>
    <property type="match status" value="1"/>
</dbReference>
<keyword evidence="3" id="KW-0808">Transferase</keyword>
<evidence type="ECO:0000259" key="9">
    <source>
        <dbReference type="PROSITE" id="PS50011"/>
    </source>
</evidence>
<dbReference type="EMBL" id="JAPFFF010000027">
    <property type="protein sequence ID" value="KAK8847959.1"/>
    <property type="molecule type" value="Genomic_DNA"/>
</dbReference>
<feature type="domain" description="Protein kinase" evidence="9">
    <location>
        <begin position="1"/>
        <end position="237"/>
    </location>
</feature>
<dbReference type="EC" id="2.7.11.1" evidence="1"/>
<evidence type="ECO:0000256" key="5">
    <source>
        <dbReference type="ARBA" id="ARBA00022777"/>
    </source>
</evidence>
<dbReference type="InterPro" id="IPR011009">
    <property type="entry name" value="Kinase-like_dom_sf"/>
</dbReference>
<sequence>MKDTKDNNKYVILKRIKTSDESRIDFQKSFNEVNLLKQLHHPNIIQYYNSIYEPPEKLYIFLEYADGQDLAKYIKKNHKMSTNQILNIFSQIIFGLSYIHSKKIIHRDLKCENIFLFKNELVKIGDFGVSKEISDNEQFTKTIIGSPLFFAPEILLNMPYSYPADIWAVGCILYQMMTGKHPFSSKSHHQLVGKVLSGNVKMPSGCDKRLVDLFLEMVNQEPKDRPTAAQILEMPMIKEQLSKLQKNIDLNMITSRNSKGHKSYSIDGNEINQYDVPDWIKDNQDIANEFLFQSNRKLEQDTSSFAELIKSTLADINQKNTPLMITNNLSLRKENLIQQCKLQLKENYTITYDFIKNNGIDKRNELYSILNTTLPEKLIKMIETITMIERFQ</sequence>
<keyword evidence="5" id="KW-0418">Kinase</keyword>
<keyword evidence="11" id="KW-1185">Reference proteome</keyword>
<dbReference type="Pfam" id="PF00069">
    <property type="entry name" value="Pkinase"/>
    <property type="match status" value="1"/>
</dbReference>
<keyword evidence="4" id="KW-0547">Nucleotide-binding</keyword>
<dbReference type="InterPro" id="IPR008271">
    <property type="entry name" value="Ser/Thr_kinase_AS"/>
</dbReference>
<comment type="caution">
    <text evidence="10">The sequence shown here is derived from an EMBL/GenBank/DDBJ whole genome shotgun (WGS) entry which is preliminary data.</text>
</comment>
<comment type="catalytic activity">
    <reaction evidence="8">
        <text>L-seryl-[protein] + ATP = O-phospho-L-seryl-[protein] + ADP + H(+)</text>
        <dbReference type="Rhea" id="RHEA:17989"/>
        <dbReference type="Rhea" id="RHEA-COMP:9863"/>
        <dbReference type="Rhea" id="RHEA-COMP:11604"/>
        <dbReference type="ChEBI" id="CHEBI:15378"/>
        <dbReference type="ChEBI" id="CHEBI:29999"/>
        <dbReference type="ChEBI" id="CHEBI:30616"/>
        <dbReference type="ChEBI" id="CHEBI:83421"/>
        <dbReference type="ChEBI" id="CHEBI:456216"/>
        <dbReference type="EC" id="2.7.11.1"/>
    </reaction>
</comment>
<evidence type="ECO:0000313" key="11">
    <source>
        <dbReference type="Proteomes" id="UP001470230"/>
    </source>
</evidence>
<evidence type="ECO:0000256" key="1">
    <source>
        <dbReference type="ARBA" id="ARBA00012513"/>
    </source>
</evidence>
<proteinExistence type="predicted"/>
<reference evidence="10 11" key="1">
    <citation type="submission" date="2024-04" db="EMBL/GenBank/DDBJ databases">
        <title>Tritrichomonas musculus Genome.</title>
        <authorList>
            <person name="Alves-Ferreira E."/>
            <person name="Grigg M."/>
            <person name="Lorenzi H."/>
            <person name="Galac M."/>
        </authorList>
    </citation>
    <scope>NUCLEOTIDE SEQUENCE [LARGE SCALE GENOMIC DNA]</scope>
    <source>
        <strain evidence="10 11">EAF2021</strain>
    </source>
</reference>
<dbReference type="PRINTS" id="PR00109">
    <property type="entry name" value="TYRKINASE"/>
</dbReference>
<evidence type="ECO:0000256" key="8">
    <source>
        <dbReference type="ARBA" id="ARBA00048679"/>
    </source>
</evidence>
<evidence type="ECO:0000256" key="4">
    <source>
        <dbReference type="ARBA" id="ARBA00022741"/>
    </source>
</evidence>
<evidence type="ECO:0000313" key="10">
    <source>
        <dbReference type="EMBL" id="KAK8847959.1"/>
    </source>
</evidence>
<evidence type="ECO:0000256" key="6">
    <source>
        <dbReference type="ARBA" id="ARBA00022840"/>
    </source>
</evidence>
<dbReference type="Proteomes" id="UP001470230">
    <property type="component" value="Unassembled WGS sequence"/>
</dbReference>
<evidence type="ECO:0000256" key="2">
    <source>
        <dbReference type="ARBA" id="ARBA00022527"/>
    </source>
</evidence>
<dbReference type="PANTHER" id="PTHR44899:SF3">
    <property type="entry name" value="SERINE_THREONINE-PROTEIN KINASE NEK1"/>
    <property type="match status" value="1"/>
</dbReference>
<organism evidence="10 11">
    <name type="scientific">Tritrichomonas musculus</name>
    <dbReference type="NCBI Taxonomy" id="1915356"/>
    <lineage>
        <taxon>Eukaryota</taxon>
        <taxon>Metamonada</taxon>
        <taxon>Parabasalia</taxon>
        <taxon>Tritrichomonadida</taxon>
        <taxon>Tritrichomonadidae</taxon>
        <taxon>Tritrichomonas</taxon>
    </lineage>
</organism>
<dbReference type="InterPro" id="IPR051131">
    <property type="entry name" value="NEK_Ser/Thr_kinase_NIMA"/>
</dbReference>
<protein>
    <recommendedName>
        <fullName evidence="1">non-specific serine/threonine protein kinase</fullName>
        <ecNumber evidence="1">2.7.11.1</ecNumber>
    </recommendedName>
</protein>
<dbReference type="SMART" id="SM00220">
    <property type="entry name" value="S_TKc"/>
    <property type="match status" value="1"/>
</dbReference>
<dbReference type="PANTHER" id="PTHR44899">
    <property type="entry name" value="CAMK FAMILY PROTEIN KINASE"/>
    <property type="match status" value="1"/>
</dbReference>
<keyword evidence="2" id="KW-0723">Serine/threonine-protein kinase</keyword>
<accession>A0ABR2HJH5</accession>
<evidence type="ECO:0000256" key="3">
    <source>
        <dbReference type="ARBA" id="ARBA00022679"/>
    </source>
</evidence>
<dbReference type="PROSITE" id="PS50011">
    <property type="entry name" value="PROTEIN_KINASE_DOM"/>
    <property type="match status" value="1"/>
</dbReference>
<dbReference type="InterPro" id="IPR000719">
    <property type="entry name" value="Prot_kinase_dom"/>
</dbReference>